<dbReference type="Pfam" id="PF08263">
    <property type="entry name" value="LRRNT_2"/>
    <property type="match status" value="1"/>
</dbReference>
<dbReference type="InterPro" id="IPR001245">
    <property type="entry name" value="Ser-Thr/Tyr_kinase_cat_dom"/>
</dbReference>
<dbReference type="Proteomes" id="UP001374535">
    <property type="component" value="Chromosome 1"/>
</dbReference>
<keyword evidence="8" id="KW-0325">Glycoprotein</keyword>
<dbReference type="InterPro" id="IPR011009">
    <property type="entry name" value="Kinase-like_dom_sf"/>
</dbReference>
<feature type="region of interest" description="Disordered" evidence="9">
    <location>
        <begin position="238"/>
        <end position="263"/>
    </location>
</feature>
<keyword evidence="7 10" id="KW-0472">Membrane</keyword>
<dbReference type="Pfam" id="PF13855">
    <property type="entry name" value="LRR_8"/>
    <property type="match status" value="1"/>
</dbReference>
<dbReference type="Gene3D" id="3.80.10.10">
    <property type="entry name" value="Ribonuclease Inhibitor"/>
    <property type="match status" value="2"/>
</dbReference>
<protein>
    <recommendedName>
        <fullName evidence="11">Protein kinase domain-containing protein</fullName>
    </recommendedName>
</protein>
<dbReference type="GO" id="GO:0004672">
    <property type="term" value="F:protein kinase activity"/>
    <property type="evidence" value="ECO:0007669"/>
    <property type="project" value="InterPro"/>
</dbReference>
<evidence type="ECO:0000256" key="9">
    <source>
        <dbReference type="SAM" id="MobiDB-lite"/>
    </source>
</evidence>
<dbReference type="InterPro" id="IPR001611">
    <property type="entry name" value="Leu-rich_rpt"/>
</dbReference>
<comment type="subcellular location">
    <subcellularLocation>
        <location evidence="1">Membrane</location>
    </subcellularLocation>
</comment>
<evidence type="ECO:0000256" key="7">
    <source>
        <dbReference type="ARBA" id="ARBA00023136"/>
    </source>
</evidence>
<dbReference type="PROSITE" id="PS50011">
    <property type="entry name" value="PROTEIN_KINASE_DOM"/>
    <property type="match status" value="1"/>
</dbReference>
<name>A0AAQ3SBN3_VIGMU</name>
<evidence type="ECO:0000259" key="11">
    <source>
        <dbReference type="PROSITE" id="PS50011"/>
    </source>
</evidence>
<evidence type="ECO:0000256" key="1">
    <source>
        <dbReference type="ARBA" id="ARBA00004370"/>
    </source>
</evidence>
<dbReference type="EMBL" id="CP144700">
    <property type="protein sequence ID" value="WVZ23673.1"/>
    <property type="molecule type" value="Genomic_DNA"/>
</dbReference>
<keyword evidence="13" id="KW-1185">Reference proteome</keyword>
<gene>
    <name evidence="12" type="ORF">V8G54_002217</name>
</gene>
<keyword evidence="5" id="KW-0677">Repeat</keyword>
<proteinExistence type="predicted"/>
<dbReference type="InterPro" id="IPR046959">
    <property type="entry name" value="PRK1-6/SRF4-like"/>
</dbReference>
<keyword evidence="6 10" id="KW-1133">Transmembrane helix</keyword>
<dbReference type="GO" id="GO:0016020">
    <property type="term" value="C:membrane"/>
    <property type="evidence" value="ECO:0007669"/>
    <property type="project" value="UniProtKB-SubCell"/>
</dbReference>
<dbReference type="Gene3D" id="1.10.510.10">
    <property type="entry name" value="Transferase(Phosphotransferase) domain 1"/>
    <property type="match status" value="1"/>
</dbReference>
<feature type="region of interest" description="Disordered" evidence="9">
    <location>
        <begin position="710"/>
        <end position="736"/>
    </location>
</feature>
<keyword evidence="2" id="KW-0433">Leucine-rich repeat</keyword>
<evidence type="ECO:0000313" key="13">
    <source>
        <dbReference type="Proteomes" id="UP001374535"/>
    </source>
</evidence>
<feature type="domain" description="Protein kinase" evidence="11">
    <location>
        <begin position="370"/>
        <end position="684"/>
    </location>
</feature>
<dbReference type="AlphaFoldDB" id="A0AAQ3SBN3"/>
<feature type="transmembrane region" description="Helical" evidence="10">
    <location>
        <begin position="270"/>
        <end position="289"/>
    </location>
</feature>
<evidence type="ECO:0000256" key="5">
    <source>
        <dbReference type="ARBA" id="ARBA00022737"/>
    </source>
</evidence>
<dbReference type="GO" id="GO:0005524">
    <property type="term" value="F:ATP binding"/>
    <property type="evidence" value="ECO:0007669"/>
    <property type="project" value="InterPro"/>
</dbReference>
<keyword evidence="3 10" id="KW-0812">Transmembrane</keyword>
<dbReference type="FunFam" id="3.80.10.10:FF:000041">
    <property type="entry name" value="LRR receptor-like serine/threonine-protein kinase ERECTA"/>
    <property type="match status" value="1"/>
</dbReference>
<dbReference type="InterPro" id="IPR000719">
    <property type="entry name" value="Prot_kinase_dom"/>
</dbReference>
<evidence type="ECO:0000256" key="4">
    <source>
        <dbReference type="ARBA" id="ARBA00022729"/>
    </source>
</evidence>
<dbReference type="InterPro" id="IPR032675">
    <property type="entry name" value="LRR_dom_sf"/>
</dbReference>
<dbReference type="Gene3D" id="3.30.200.20">
    <property type="entry name" value="Phosphorylase Kinase, domain 1"/>
    <property type="match status" value="1"/>
</dbReference>
<keyword evidence="4" id="KW-0732">Signal</keyword>
<dbReference type="Pfam" id="PF07714">
    <property type="entry name" value="PK_Tyr_Ser-Thr"/>
    <property type="match status" value="1"/>
</dbReference>
<evidence type="ECO:0000256" key="8">
    <source>
        <dbReference type="ARBA" id="ARBA00023180"/>
    </source>
</evidence>
<evidence type="ECO:0000256" key="2">
    <source>
        <dbReference type="ARBA" id="ARBA00022614"/>
    </source>
</evidence>
<evidence type="ECO:0000256" key="10">
    <source>
        <dbReference type="SAM" id="Phobius"/>
    </source>
</evidence>
<reference evidence="12 13" key="1">
    <citation type="journal article" date="2023" name="Life. Sci Alliance">
        <title>Evolutionary insights into 3D genome organization and epigenetic landscape of Vigna mungo.</title>
        <authorList>
            <person name="Junaid A."/>
            <person name="Singh B."/>
            <person name="Bhatia S."/>
        </authorList>
    </citation>
    <scope>NUCLEOTIDE SEQUENCE [LARGE SCALE GENOMIC DNA]</scope>
    <source>
        <strain evidence="12">Urdbean</strain>
    </source>
</reference>
<evidence type="ECO:0000256" key="6">
    <source>
        <dbReference type="ARBA" id="ARBA00022989"/>
    </source>
</evidence>
<dbReference type="PANTHER" id="PTHR48007">
    <property type="entry name" value="LEUCINE-RICH REPEAT RECEPTOR-LIKE PROTEIN KINASE PXC1"/>
    <property type="match status" value="1"/>
</dbReference>
<accession>A0AAQ3SBN3</accession>
<feature type="transmembrane region" description="Helical" evidence="10">
    <location>
        <begin position="12"/>
        <end position="32"/>
    </location>
</feature>
<dbReference type="PANTHER" id="PTHR48007:SF38">
    <property type="entry name" value="LEUCINE-RICH REPEAT PROTEIN KINASE FAMILY PROTEIN"/>
    <property type="match status" value="1"/>
</dbReference>
<dbReference type="InterPro" id="IPR013210">
    <property type="entry name" value="LRR_N_plant-typ"/>
</dbReference>
<dbReference type="SUPFAM" id="SSF52058">
    <property type="entry name" value="L domain-like"/>
    <property type="match status" value="1"/>
</dbReference>
<evidence type="ECO:0000256" key="3">
    <source>
        <dbReference type="ARBA" id="ARBA00022692"/>
    </source>
</evidence>
<evidence type="ECO:0000313" key="12">
    <source>
        <dbReference type="EMBL" id="WVZ23673.1"/>
    </source>
</evidence>
<organism evidence="12 13">
    <name type="scientific">Vigna mungo</name>
    <name type="common">Black gram</name>
    <name type="synonym">Phaseolus mungo</name>
    <dbReference type="NCBI Taxonomy" id="3915"/>
    <lineage>
        <taxon>Eukaryota</taxon>
        <taxon>Viridiplantae</taxon>
        <taxon>Streptophyta</taxon>
        <taxon>Embryophyta</taxon>
        <taxon>Tracheophyta</taxon>
        <taxon>Spermatophyta</taxon>
        <taxon>Magnoliopsida</taxon>
        <taxon>eudicotyledons</taxon>
        <taxon>Gunneridae</taxon>
        <taxon>Pentapetalae</taxon>
        <taxon>rosids</taxon>
        <taxon>fabids</taxon>
        <taxon>Fabales</taxon>
        <taxon>Fabaceae</taxon>
        <taxon>Papilionoideae</taxon>
        <taxon>50 kb inversion clade</taxon>
        <taxon>NPAAA clade</taxon>
        <taxon>indigoferoid/millettioid clade</taxon>
        <taxon>Phaseoleae</taxon>
        <taxon>Vigna</taxon>
    </lineage>
</organism>
<dbReference type="Pfam" id="PF00560">
    <property type="entry name" value="LRR_1"/>
    <property type="match status" value="1"/>
</dbReference>
<sequence length="736" mass="79933">MSQILSRVMAIALATILQPTLIIIIVTLPVIYSMTEAEALVSLKSTFTNAQLLDGWVPGSAPCSDHQWEGVVCNNGLVTGLRLGGIGLVGEIHVDPLLELKGLRTISLNNNSFTGSMPEFNRIGFLKALYLQGNKFSGDIPQEYFQRMRSLKKVWLSDNQFTGNIPQSLTEISSLMELHLENNQFSGTIPDFKNPTLEDINVSNNKLEGEIPASLSRFSENRFSGNSGLCGEKVGKSCEKPAEAQSPAPIDASDAGGDSPVPHGNTPWEVAAIIVVSVVLVSIVVFFIVRTRKKKEEERFDILGNDANGGGSVEVQVAPTVKRDVDANTLPAVKKSSSRRGSAGSQTKGVGELVIVNDEKGVFGLPDLMRAAAEVLGNGSFGSSYKAVMANGVAVVVKRTREMNVLEKDGFDAEMRKLTSLKHWNILTPLAYHFRKDEKLVISEYVPKGNLLFSLHGKASSSKVLQLNIFKWEELLDIGFSQGFALTKISKKKLYLSDRGSSHSELDWPARMKVVGGIAEGMNYLHKELGSSDLPHGNLKSSNVLLGPDNEPLLVDYGFSGMVNPSSAAQTLFAYKAPEAAENGEISHSCDVYCLGVVILEILTGKFPSQYLSTGKGGTDVVQWVETAISEGRVAEVVDPEIANSRKSVGEMEQLLHIGAACTRSNPLQRLSMEEAFRRIDEVRSESGLGKESRTIEVLPSLVDEYEDAQQFESQGHRRHGTDSFGSVDNIELGSS</sequence>
<dbReference type="SUPFAM" id="SSF56112">
    <property type="entry name" value="Protein kinase-like (PK-like)"/>
    <property type="match status" value="1"/>
</dbReference>